<dbReference type="Pfam" id="PF22244">
    <property type="entry name" value="GCE_fung"/>
    <property type="match status" value="1"/>
</dbReference>
<dbReference type="InterPro" id="IPR050261">
    <property type="entry name" value="FrsA_esterase"/>
</dbReference>
<accession>A0A8E6EXN4</accession>
<dbReference type="AlphaFoldDB" id="A0A8E6EXN4"/>
<keyword evidence="7" id="KW-1185">Reference proteome</keyword>
<dbReference type="KEGG" id="tsph:KIH39_21860"/>
<dbReference type="PANTHER" id="PTHR22946:SF8">
    <property type="entry name" value="ACETYL XYLAN ESTERASE DOMAIN-CONTAINING PROTEIN"/>
    <property type="match status" value="1"/>
</dbReference>
<keyword evidence="3" id="KW-0378">Hydrolase</keyword>
<evidence type="ECO:0000256" key="2">
    <source>
        <dbReference type="ARBA" id="ARBA00022729"/>
    </source>
</evidence>
<dbReference type="RefSeq" id="WP_213495358.1">
    <property type="nucleotide sequence ID" value="NZ_CP074694.1"/>
</dbReference>
<proteinExistence type="predicted"/>
<sequence length="692" mass="77091">MKPLSLPLFGLLFVVFAARADDPSRVLPAGEKSTHQRTELVDLYKNYFPFTPPATKQEWEKRRDFVRTQVLVANGLYPLPEKTPLNPVVHGKVDREEYTVEKVYFASLPGHYVTGNLYRPKTRGKHPGVLCPHGHWADARLMVEPDAVAKKQIDSNAEKYMPNAKQFLQAKCAQLARMGCIVFHYDMVGSAESKAIPHREGFKDVQAELWQQNFMGLQTWNSIRCLDFLETLPDVDMKRIGVTGASGGGTQTFLLGAVDDRVSCIFPAVMVSTAMQGGCVCENCSLLRVNTGNIELAGIFAPKPMAMSGANDWTKEIETKGYPELKQLYKLYGAEEKVFARAWPEFPHNYNLHARELMYSWFSKYLLGKDEKIVEKEIVPVAPKDLMCFDAEHPRPKDETNADGVRKWFTEQSKKQLEKMEAKTRLAGLKALVCDQFPTKDELKVVKMFPEEKLADGTRVHKIIVGRKNEKDAIPCVGLVPVGYQGTGVIWVHPKGKASLFDEKGEPVAEVKALLAKQIAVMSFDSFLTGELASDKPYTVDKVYAGFTFGYNRSILANRVHDTLTALSLVKNMIQPKRVFLVGWESAGPQVVIARALAGDAVERTAADLNQFQFEKISAMNDANLLPGALKYGGLSGMLALCVSNELLVYNPSDANVTALAKDAYAAGKTEDLFVVKPEKPEKKDVLSWLTR</sequence>
<dbReference type="Gene3D" id="3.40.50.1820">
    <property type="entry name" value="alpha/beta hydrolase"/>
    <property type="match status" value="2"/>
</dbReference>
<evidence type="ECO:0000256" key="4">
    <source>
        <dbReference type="SAM" id="SignalP"/>
    </source>
</evidence>
<dbReference type="SUPFAM" id="SSF53474">
    <property type="entry name" value="alpha/beta-Hydrolases"/>
    <property type="match status" value="1"/>
</dbReference>
<feature type="signal peptide" evidence="4">
    <location>
        <begin position="1"/>
        <end position="20"/>
    </location>
</feature>
<dbReference type="InterPro" id="IPR029058">
    <property type="entry name" value="AB_hydrolase_fold"/>
</dbReference>
<dbReference type="InterPro" id="IPR054579">
    <property type="entry name" value="GCE-like_dom"/>
</dbReference>
<feature type="domain" description="4-O-methyl-glucuronoyl methylesterase-like" evidence="5">
    <location>
        <begin position="172"/>
        <end position="267"/>
    </location>
</feature>
<organism evidence="6 7">
    <name type="scientific">Telmatocola sphagniphila</name>
    <dbReference type="NCBI Taxonomy" id="1123043"/>
    <lineage>
        <taxon>Bacteria</taxon>
        <taxon>Pseudomonadati</taxon>
        <taxon>Planctomycetota</taxon>
        <taxon>Planctomycetia</taxon>
        <taxon>Gemmatales</taxon>
        <taxon>Gemmataceae</taxon>
    </lineage>
</organism>
<dbReference type="Proteomes" id="UP000676194">
    <property type="component" value="Chromosome"/>
</dbReference>
<keyword evidence="1" id="KW-0719">Serine esterase</keyword>
<evidence type="ECO:0000313" key="6">
    <source>
        <dbReference type="EMBL" id="QVL31466.1"/>
    </source>
</evidence>
<evidence type="ECO:0000256" key="1">
    <source>
        <dbReference type="ARBA" id="ARBA00022487"/>
    </source>
</evidence>
<keyword evidence="2 4" id="KW-0732">Signal</keyword>
<dbReference type="PANTHER" id="PTHR22946">
    <property type="entry name" value="DIENELACTONE HYDROLASE DOMAIN-CONTAINING PROTEIN-RELATED"/>
    <property type="match status" value="1"/>
</dbReference>
<protein>
    <recommendedName>
        <fullName evidence="5">4-O-methyl-glucuronoyl methylesterase-like domain-containing protein</fullName>
    </recommendedName>
</protein>
<evidence type="ECO:0000256" key="3">
    <source>
        <dbReference type="ARBA" id="ARBA00022801"/>
    </source>
</evidence>
<gene>
    <name evidence="6" type="ORF">KIH39_21860</name>
</gene>
<dbReference type="EMBL" id="CP074694">
    <property type="protein sequence ID" value="QVL31466.1"/>
    <property type="molecule type" value="Genomic_DNA"/>
</dbReference>
<name>A0A8E6EXN4_9BACT</name>
<evidence type="ECO:0000259" key="5">
    <source>
        <dbReference type="Pfam" id="PF22244"/>
    </source>
</evidence>
<feature type="chain" id="PRO_5034132526" description="4-O-methyl-glucuronoyl methylesterase-like domain-containing protein" evidence="4">
    <location>
        <begin position="21"/>
        <end position="692"/>
    </location>
</feature>
<reference evidence="6" key="1">
    <citation type="submission" date="2021-05" db="EMBL/GenBank/DDBJ databases">
        <title>Complete genome sequence of the cellulolytic planctomycete Telmatocola sphagniphila SP2T and characterization of the first cellulase from planctomycetes.</title>
        <authorList>
            <person name="Rakitin A.L."/>
            <person name="Beletsky A.V."/>
            <person name="Naumoff D.G."/>
            <person name="Kulichevskaya I.S."/>
            <person name="Mardanov A.V."/>
            <person name="Ravin N.V."/>
            <person name="Dedysh S.N."/>
        </authorList>
    </citation>
    <scope>NUCLEOTIDE SEQUENCE</scope>
    <source>
        <strain evidence="6">SP2T</strain>
    </source>
</reference>
<evidence type="ECO:0000313" key="7">
    <source>
        <dbReference type="Proteomes" id="UP000676194"/>
    </source>
</evidence>